<protein>
    <submittedName>
        <fullName evidence="1">Uncharacterized protein</fullName>
    </submittedName>
</protein>
<dbReference type="AlphaFoldDB" id="A0A644WC65"/>
<name>A0A644WC65_9ZZZZ</name>
<evidence type="ECO:0000313" key="1">
    <source>
        <dbReference type="EMBL" id="MPM01390.1"/>
    </source>
</evidence>
<reference evidence="1" key="1">
    <citation type="submission" date="2019-08" db="EMBL/GenBank/DDBJ databases">
        <authorList>
            <person name="Kucharzyk K."/>
            <person name="Murdoch R.W."/>
            <person name="Higgins S."/>
            <person name="Loffler F."/>
        </authorList>
    </citation>
    <scope>NUCLEOTIDE SEQUENCE</scope>
</reference>
<dbReference type="EMBL" id="VSSQ01000792">
    <property type="protein sequence ID" value="MPM01390.1"/>
    <property type="molecule type" value="Genomic_DNA"/>
</dbReference>
<organism evidence="1">
    <name type="scientific">bioreactor metagenome</name>
    <dbReference type="NCBI Taxonomy" id="1076179"/>
    <lineage>
        <taxon>unclassified sequences</taxon>
        <taxon>metagenomes</taxon>
        <taxon>ecological metagenomes</taxon>
    </lineage>
</organism>
<sequence>MHGGRVVNAVTHEAHSMTVTAQDTDDPDLLLGAELGKDACLLHRSRKLTVIHLVDIHAEQQPVDFQTDLPADASCHRVVIARQDFHGYAVFAQRLYSRV</sequence>
<comment type="caution">
    <text evidence="1">The sequence shown here is derived from an EMBL/GenBank/DDBJ whole genome shotgun (WGS) entry which is preliminary data.</text>
</comment>
<proteinExistence type="predicted"/>
<gene>
    <name evidence="1" type="ORF">SDC9_47630</name>
</gene>
<accession>A0A644WC65</accession>